<gene>
    <name evidence="1" type="ORF">GCM10011309_12670</name>
</gene>
<name>A0A918KHH4_9PROT</name>
<dbReference type="Proteomes" id="UP000600865">
    <property type="component" value="Unassembled WGS sequence"/>
</dbReference>
<reference evidence="1 2" key="1">
    <citation type="journal article" date="2014" name="Int. J. Syst. Evol. Microbiol.">
        <title>Complete genome sequence of Corynebacterium casei LMG S-19264T (=DSM 44701T), isolated from a smear-ripened cheese.</title>
        <authorList>
            <consortium name="US DOE Joint Genome Institute (JGI-PGF)"/>
            <person name="Walter F."/>
            <person name="Albersmeier A."/>
            <person name="Kalinowski J."/>
            <person name="Ruckert C."/>
        </authorList>
    </citation>
    <scope>NUCLEOTIDE SEQUENCE [LARGE SCALE GENOMIC DNA]</scope>
    <source>
        <strain evidence="1 2">KCTC 23968</strain>
    </source>
</reference>
<sequence length="158" mass="17621">MTYSKLIQLFVGLIGSLLLTACTVSFNNDLVKSHSDEIEAYSAQVLEDFYARRTDEILKRAAEGYGFNADAIESTYEFISASAQPEFAVAANRNFRQQNSLKLYETVFHIPRDKGRETVSITVSPDGETCCLTYGLRLNVQIGPEFLMETDKPATGED</sequence>
<organism evidence="1 2">
    <name type="scientific">Litorimonas cladophorae</name>
    <dbReference type="NCBI Taxonomy" id="1220491"/>
    <lineage>
        <taxon>Bacteria</taxon>
        <taxon>Pseudomonadati</taxon>
        <taxon>Pseudomonadota</taxon>
        <taxon>Alphaproteobacteria</taxon>
        <taxon>Maricaulales</taxon>
        <taxon>Robiginitomaculaceae</taxon>
    </lineage>
</organism>
<dbReference type="RefSeq" id="WP_189582890.1">
    <property type="nucleotide sequence ID" value="NZ_BMYV01000001.1"/>
</dbReference>
<protein>
    <submittedName>
        <fullName evidence="1">Uncharacterized protein</fullName>
    </submittedName>
</protein>
<dbReference type="AlphaFoldDB" id="A0A918KHH4"/>
<keyword evidence="2" id="KW-1185">Reference proteome</keyword>
<dbReference type="EMBL" id="BMYV01000001">
    <property type="protein sequence ID" value="GGX64084.1"/>
    <property type="molecule type" value="Genomic_DNA"/>
</dbReference>
<evidence type="ECO:0000313" key="1">
    <source>
        <dbReference type="EMBL" id="GGX64084.1"/>
    </source>
</evidence>
<evidence type="ECO:0000313" key="2">
    <source>
        <dbReference type="Proteomes" id="UP000600865"/>
    </source>
</evidence>
<proteinExistence type="predicted"/>
<accession>A0A918KHH4</accession>
<comment type="caution">
    <text evidence="1">The sequence shown here is derived from an EMBL/GenBank/DDBJ whole genome shotgun (WGS) entry which is preliminary data.</text>
</comment>
<dbReference type="PROSITE" id="PS51257">
    <property type="entry name" value="PROKAR_LIPOPROTEIN"/>
    <property type="match status" value="1"/>
</dbReference>